<keyword evidence="1" id="KW-0812">Transmembrane</keyword>
<proteinExistence type="predicted"/>
<keyword evidence="1" id="KW-0472">Membrane</keyword>
<protein>
    <recommendedName>
        <fullName evidence="4">PH domain-containing protein</fullName>
    </recommendedName>
</protein>
<keyword evidence="3" id="KW-1185">Reference proteome</keyword>
<gene>
    <name evidence="2" type="ORF">E3O06_00495</name>
</gene>
<dbReference type="RefSeq" id="WP_134501084.1">
    <property type="nucleotide sequence ID" value="NZ_SOEY01000002.1"/>
</dbReference>
<evidence type="ECO:0000313" key="2">
    <source>
        <dbReference type="EMBL" id="TFB77272.1"/>
    </source>
</evidence>
<feature type="transmembrane region" description="Helical" evidence="1">
    <location>
        <begin position="51"/>
        <end position="73"/>
    </location>
</feature>
<evidence type="ECO:0008006" key="4">
    <source>
        <dbReference type="Google" id="ProtNLM"/>
    </source>
</evidence>
<comment type="caution">
    <text evidence="2">The sequence shown here is derived from an EMBL/GenBank/DDBJ whole genome shotgun (WGS) entry which is preliminary data.</text>
</comment>
<accession>A0A4R8V4Z9</accession>
<evidence type="ECO:0000313" key="3">
    <source>
        <dbReference type="Proteomes" id="UP000298173"/>
    </source>
</evidence>
<sequence length="188" mass="20673">MKHMVREGLEPAATHVLRPRQQLAVRGLIAALALLVPLLIVLYWLTIPRDTWMFVAAVQLGLTVLAVVALCGVRRMRVAVTASRLESRNLLGRVTAIDTSEIASVVLVDLYQSGTLDTLPHLYLLDSAGAVLLRLRGQVWPRSGLEELIDTLGVAVVRPPDPLTLADLGRLRPQLVRRFARRAARQGV</sequence>
<feature type="transmembrane region" description="Helical" evidence="1">
    <location>
        <begin position="23"/>
        <end position="45"/>
    </location>
</feature>
<name>A0A4R8V4Z9_9MICO</name>
<dbReference type="Proteomes" id="UP000298173">
    <property type="component" value="Unassembled WGS sequence"/>
</dbReference>
<reference evidence="2 3" key="1">
    <citation type="submission" date="2019-03" db="EMBL/GenBank/DDBJ databases">
        <title>Genomics of glacier-inhabiting Cryobacterium strains.</title>
        <authorList>
            <person name="Liu Q."/>
            <person name="Xin Y.-H."/>
        </authorList>
    </citation>
    <scope>NUCLEOTIDE SEQUENCE [LARGE SCALE GENOMIC DNA]</scope>
    <source>
        <strain evidence="2 3">HLT2-23</strain>
    </source>
</reference>
<dbReference type="OrthoDB" id="5116324at2"/>
<dbReference type="EMBL" id="SOEY01000002">
    <property type="protein sequence ID" value="TFB77272.1"/>
    <property type="molecule type" value="Genomic_DNA"/>
</dbReference>
<keyword evidence="1" id="KW-1133">Transmembrane helix</keyword>
<dbReference type="AlphaFoldDB" id="A0A4R8V4Z9"/>
<organism evidence="2 3">
    <name type="scientific">Cryobacterium glaciale</name>
    <dbReference type="NCBI Taxonomy" id="1259145"/>
    <lineage>
        <taxon>Bacteria</taxon>
        <taxon>Bacillati</taxon>
        <taxon>Actinomycetota</taxon>
        <taxon>Actinomycetes</taxon>
        <taxon>Micrococcales</taxon>
        <taxon>Microbacteriaceae</taxon>
        <taxon>Cryobacterium</taxon>
    </lineage>
</organism>
<evidence type="ECO:0000256" key="1">
    <source>
        <dbReference type="SAM" id="Phobius"/>
    </source>
</evidence>